<keyword evidence="2" id="KW-1185">Reference proteome</keyword>
<name>A0A927R9A9_9ACTN</name>
<dbReference type="EMBL" id="JADBEB010000001">
    <property type="protein sequence ID" value="MBE1489601.1"/>
    <property type="molecule type" value="Genomic_DNA"/>
</dbReference>
<sequence>MTSSDVRRASVAQAAPTAFRPLIDAPARARVPTFSSPPL</sequence>
<gene>
    <name evidence="1" type="ORF">H4W31_005239</name>
</gene>
<evidence type="ECO:0000313" key="1">
    <source>
        <dbReference type="EMBL" id="MBE1489601.1"/>
    </source>
</evidence>
<dbReference type="AlphaFoldDB" id="A0A927R9A9"/>
<accession>A0A927R9A9</accession>
<organism evidence="1 2">
    <name type="scientific">Plantactinospora soyae</name>
    <dbReference type="NCBI Taxonomy" id="1544732"/>
    <lineage>
        <taxon>Bacteria</taxon>
        <taxon>Bacillati</taxon>
        <taxon>Actinomycetota</taxon>
        <taxon>Actinomycetes</taxon>
        <taxon>Micromonosporales</taxon>
        <taxon>Micromonosporaceae</taxon>
        <taxon>Plantactinospora</taxon>
    </lineage>
</organism>
<evidence type="ECO:0000313" key="2">
    <source>
        <dbReference type="Proteomes" id="UP000649753"/>
    </source>
</evidence>
<comment type="caution">
    <text evidence="1">The sequence shown here is derived from an EMBL/GenBank/DDBJ whole genome shotgun (WGS) entry which is preliminary data.</text>
</comment>
<reference evidence="1" key="1">
    <citation type="submission" date="2020-10" db="EMBL/GenBank/DDBJ databases">
        <title>Sequencing the genomes of 1000 actinobacteria strains.</title>
        <authorList>
            <person name="Klenk H.-P."/>
        </authorList>
    </citation>
    <scope>NUCLEOTIDE SEQUENCE</scope>
    <source>
        <strain evidence="1">DSM 46832</strain>
    </source>
</reference>
<protein>
    <submittedName>
        <fullName evidence="1">Uncharacterized protein</fullName>
    </submittedName>
</protein>
<dbReference type="Proteomes" id="UP000649753">
    <property type="component" value="Unassembled WGS sequence"/>
</dbReference>
<proteinExistence type="predicted"/>